<reference evidence="2 3" key="1">
    <citation type="journal article" date="2023" name="Int. J. Syst. Evol. Microbiol.">
        <title>Arthrobacter mangrovi sp. nov., an actinobacterium isolated from the rhizosphere of a mangrove.</title>
        <authorList>
            <person name="Hamada M."/>
            <person name="Saitou S."/>
            <person name="Enomoto N."/>
            <person name="Nanri K."/>
            <person name="Hidaka K."/>
            <person name="Miura T."/>
            <person name="Tamura T."/>
        </authorList>
    </citation>
    <scope>NUCLEOTIDE SEQUENCE [LARGE SCALE GENOMIC DNA]</scope>
    <source>
        <strain evidence="2 3">NBRC 112813</strain>
    </source>
</reference>
<protein>
    <submittedName>
        <fullName evidence="2">Uncharacterized protein</fullName>
    </submittedName>
</protein>
<proteinExistence type="predicted"/>
<evidence type="ECO:0000313" key="3">
    <source>
        <dbReference type="Proteomes" id="UP001209654"/>
    </source>
</evidence>
<accession>A0ABQ5MZC2</accession>
<name>A0ABQ5MZC2_9MICC</name>
<organism evidence="2 3">
    <name type="scientific">Arthrobacter mangrovi</name>
    <dbReference type="NCBI Taxonomy" id="2966350"/>
    <lineage>
        <taxon>Bacteria</taxon>
        <taxon>Bacillati</taxon>
        <taxon>Actinomycetota</taxon>
        <taxon>Actinomycetes</taxon>
        <taxon>Micrococcales</taxon>
        <taxon>Micrococcaceae</taxon>
        <taxon>Arthrobacter</taxon>
    </lineage>
</organism>
<evidence type="ECO:0000256" key="1">
    <source>
        <dbReference type="SAM" id="Phobius"/>
    </source>
</evidence>
<feature type="transmembrane region" description="Helical" evidence="1">
    <location>
        <begin position="117"/>
        <end position="138"/>
    </location>
</feature>
<comment type="caution">
    <text evidence="2">The sequence shown here is derived from an EMBL/GenBank/DDBJ whole genome shotgun (WGS) entry which is preliminary data.</text>
</comment>
<dbReference type="Proteomes" id="UP001209654">
    <property type="component" value="Unassembled WGS sequence"/>
</dbReference>
<sequence>MDILAGISIGGLQTLIWSLALGTALLLRFWYPRKLHWTALGAAGVFVAASVGAGIYVLANPIDPRWPAGAPLSAPSLSATPLVGDYLKRLDSLMANVVGGVNDLRGFQQAVPVALDFFTMAGWGCLAAVPLGIYALWASYREQRCRRMEFARYKSAVEELQQQLRDVQRFVNYPDR</sequence>
<dbReference type="RefSeq" id="WP_264797404.1">
    <property type="nucleotide sequence ID" value="NZ_BRVS01000030.1"/>
</dbReference>
<feature type="transmembrane region" description="Helical" evidence="1">
    <location>
        <begin position="6"/>
        <end position="27"/>
    </location>
</feature>
<feature type="transmembrane region" description="Helical" evidence="1">
    <location>
        <begin position="39"/>
        <end position="59"/>
    </location>
</feature>
<keyword evidence="1" id="KW-0472">Membrane</keyword>
<keyword evidence="1" id="KW-1133">Transmembrane helix</keyword>
<dbReference type="EMBL" id="BRVS01000030">
    <property type="protein sequence ID" value="GLB69311.1"/>
    <property type="molecule type" value="Genomic_DNA"/>
</dbReference>
<keyword evidence="3" id="KW-1185">Reference proteome</keyword>
<gene>
    <name evidence="2" type="ORF">AHIS1636_37540</name>
</gene>
<evidence type="ECO:0000313" key="2">
    <source>
        <dbReference type="EMBL" id="GLB69311.1"/>
    </source>
</evidence>
<keyword evidence="1" id="KW-0812">Transmembrane</keyword>